<keyword evidence="12" id="KW-0675">Receptor</keyword>
<keyword evidence="3" id="KW-0217">Developmental protein</keyword>
<evidence type="ECO:0000256" key="8">
    <source>
        <dbReference type="ARBA" id="ARBA00022741"/>
    </source>
</evidence>
<dbReference type="PROSITE" id="PS00109">
    <property type="entry name" value="PROTEIN_KINASE_TYR"/>
    <property type="match status" value="1"/>
</dbReference>
<evidence type="ECO:0000256" key="1">
    <source>
        <dbReference type="ARBA" id="ARBA00004162"/>
    </source>
</evidence>
<keyword evidence="4" id="KW-1003">Cell membrane</keyword>
<dbReference type="InterPro" id="IPR001245">
    <property type="entry name" value="Ser-Thr/Tyr_kinase_cat_dom"/>
</dbReference>
<dbReference type="Pfam" id="PF07714">
    <property type="entry name" value="PK_Tyr_Ser-Thr"/>
    <property type="match status" value="1"/>
</dbReference>
<keyword evidence="5" id="KW-0597">Phosphoprotein</keyword>
<comment type="caution">
    <text evidence="18">The sequence shown here is derived from an EMBL/GenBank/DDBJ whole genome shotgun (WGS) entry which is preliminary data.</text>
</comment>
<keyword evidence="6 16" id="KW-0812">Transmembrane</keyword>
<evidence type="ECO:0000256" key="13">
    <source>
        <dbReference type="ARBA" id="ARBA00023180"/>
    </source>
</evidence>
<evidence type="ECO:0000256" key="2">
    <source>
        <dbReference type="ARBA" id="ARBA00004479"/>
    </source>
</evidence>
<accession>A0ABQ9ETF7</accession>
<dbReference type="InterPro" id="IPR050122">
    <property type="entry name" value="RTK"/>
</dbReference>
<dbReference type="InterPro" id="IPR000719">
    <property type="entry name" value="Prot_kinase_dom"/>
</dbReference>
<evidence type="ECO:0000313" key="18">
    <source>
        <dbReference type="EMBL" id="KAJ8306583.1"/>
    </source>
</evidence>
<dbReference type="PIRSF" id="PIRSF000615">
    <property type="entry name" value="TyrPK_CSF1-R"/>
    <property type="match status" value="1"/>
</dbReference>
<feature type="domain" description="Protein kinase" evidence="17">
    <location>
        <begin position="92"/>
        <end position="372"/>
    </location>
</feature>
<evidence type="ECO:0000256" key="12">
    <source>
        <dbReference type="ARBA" id="ARBA00023170"/>
    </source>
</evidence>
<evidence type="ECO:0000259" key="17">
    <source>
        <dbReference type="PROSITE" id="PS50011"/>
    </source>
</evidence>
<evidence type="ECO:0000256" key="10">
    <source>
        <dbReference type="ARBA" id="ARBA00022989"/>
    </source>
</evidence>
<evidence type="ECO:0000256" key="3">
    <source>
        <dbReference type="ARBA" id="ARBA00022473"/>
    </source>
</evidence>
<evidence type="ECO:0000256" key="6">
    <source>
        <dbReference type="ARBA" id="ARBA00022692"/>
    </source>
</evidence>
<dbReference type="PANTHER" id="PTHR24416">
    <property type="entry name" value="TYROSINE-PROTEIN KINASE RECEPTOR"/>
    <property type="match status" value="1"/>
</dbReference>
<evidence type="ECO:0000256" key="15">
    <source>
        <dbReference type="PROSITE-ProRule" id="PRU10141"/>
    </source>
</evidence>
<reference evidence="18 19" key="1">
    <citation type="submission" date="2022-12" db="EMBL/GenBank/DDBJ databases">
        <title>Chromosome-level genome of Tegillarca granosa.</title>
        <authorList>
            <person name="Kim J."/>
        </authorList>
    </citation>
    <scope>NUCLEOTIDE SEQUENCE [LARGE SCALE GENOMIC DNA]</scope>
    <source>
        <strain evidence="18">Teg-2019</strain>
        <tissue evidence="18">Adductor muscle</tissue>
    </source>
</reference>
<sequence>MLPEEQTQSFTLIAILIVTIVTLVGVFVMVLIGILCCQIIKQRKLVKYNSTPQDDMEIDIEKLTPNISYHRVMDSSKLHPKLEMLEYPRNDIIYIRDIGQGAFGRVFKAKAPIVTKDGEYSTIAVKMLKEDASDELQVDFEREAILMAEFDHPNIVKLLGVCAIGKPMCLLFEFMNKGDLNGFLRLCSPDNYIMRRQSVEVFSTDSTRIDNVEKLNIALQIAAGMVYLSERGYVHRDLATRNCLVGDNMAVKISDFGLARSVHSIDYYKGSENDAIPIRWMPLESILYNKFTVESDVWSFGIVMWEIFSFAWQPYYGMTHEEVVEFVKEGKVLACPENSPKQVYDLMRLCWSRKPTNRPPFQTLYKSIHSLYEECQKRKTMGEVV</sequence>
<dbReference type="Gene3D" id="3.30.200.20">
    <property type="entry name" value="Phosphorylase Kinase, domain 1"/>
    <property type="match status" value="1"/>
</dbReference>
<dbReference type="PRINTS" id="PR00109">
    <property type="entry name" value="TYRKINASE"/>
</dbReference>
<dbReference type="InterPro" id="IPR017441">
    <property type="entry name" value="Protein_kinase_ATP_BS"/>
</dbReference>
<evidence type="ECO:0000256" key="7">
    <source>
        <dbReference type="ARBA" id="ARBA00022729"/>
    </source>
</evidence>
<keyword evidence="9 15" id="KW-0067">ATP-binding</keyword>
<dbReference type="Proteomes" id="UP001217089">
    <property type="component" value="Unassembled WGS sequence"/>
</dbReference>
<proteinExistence type="predicted"/>
<dbReference type="EMBL" id="JARBDR010000813">
    <property type="protein sequence ID" value="KAJ8306583.1"/>
    <property type="molecule type" value="Genomic_DNA"/>
</dbReference>
<feature type="transmembrane region" description="Helical" evidence="16">
    <location>
        <begin position="12"/>
        <end position="37"/>
    </location>
</feature>
<comment type="subcellular location">
    <subcellularLocation>
        <location evidence="1">Cell membrane</location>
        <topology evidence="1">Single-pass membrane protein</topology>
    </subcellularLocation>
    <subcellularLocation>
        <location evidence="2">Membrane</location>
        <topology evidence="2">Single-pass type I membrane protein</topology>
    </subcellularLocation>
</comment>
<keyword evidence="13" id="KW-0325">Glycoprotein</keyword>
<dbReference type="InterPro" id="IPR011009">
    <property type="entry name" value="Kinase-like_dom_sf"/>
</dbReference>
<evidence type="ECO:0000256" key="4">
    <source>
        <dbReference type="ARBA" id="ARBA00022475"/>
    </source>
</evidence>
<keyword evidence="11 16" id="KW-0472">Membrane</keyword>
<keyword evidence="7" id="KW-0732">Signal</keyword>
<dbReference type="InterPro" id="IPR008266">
    <property type="entry name" value="Tyr_kinase_AS"/>
</dbReference>
<dbReference type="Gene3D" id="1.10.510.10">
    <property type="entry name" value="Transferase(Phosphotransferase) domain 1"/>
    <property type="match status" value="1"/>
</dbReference>
<dbReference type="PANTHER" id="PTHR24416:SF317">
    <property type="entry name" value="MUSCLE, SKELETAL RECEPTOR TYROSINE-PROTEIN KINASE"/>
    <property type="match status" value="1"/>
</dbReference>
<feature type="binding site" evidence="15">
    <location>
        <position position="126"/>
    </location>
    <ligand>
        <name>ATP</name>
        <dbReference type="ChEBI" id="CHEBI:30616"/>
    </ligand>
</feature>
<dbReference type="SMART" id="SM00219">
    <property type="entry name" value="TyrKc"/>
    <property type="match status" value="1"/>
</dbReference>
<comment type="catalytic activity">
    <reaction evidence="14">
        <text>L-tyrosyl-[protein] + ATP = O-phospho-L-tyrosyl-[protein] + ADP + H(+)</text>
        <dbReference type="Rhea" id="RHEA:10596"/>
        <dbReference type="Rhea" id="RHEA-COMP:10136"/>
        <dbReference type="Rhea" id="RHEA-COMP:20101"/>
        <dbReference type="ChEBI" id="CHEBI:15378"/>
        <dbReference type="ChEBI" id="CHEBI:30616"/>
        <dbReference type="ChEBI" id="CHEBI:46858"/>
        <dbReference type="ChEBI" id="CHEBI:61978"/>
        <dbReference type="ChEBI" id="CHEBI:456216"/>
        <dbReference type="EC" id="2.7.10.1"/>
    </reaction>
</comment>
<keyword evidence="10 16" id="KW-1133">Transmembrane helix</keyword>
<evidence type="ECO:0000256" key="9">
    <source>
        <dbReference type="ARBA" id="ARBA00022840"/>
    </source>
</evidence>
<evidence type="ECO:0000256" key="14">
    <source>
        <dbReference type="ARBA" id="ARBA00051243"/>
    </source>
</evidence>
<dbReference type="SUPFAM" id="SSF56112">
    <property type="entry name" value="Protein kinase-like (PK-like)"/>
    <property type="match status" value="1"/>
</dbReference>
<dbReference type="PROSITE" id="PS00107">
    <property type="entry name" value="PROTEIN_KINASE_ATP"/>
    <property type="match status" value="1"/>
</dbReference>
<name>A0ABQ9ETF7_TEGGR</name>
<evidence type="ECO:0000313" key="19">
    <source>
        <dbReference type="Proteomes" id="UP001217089"/>
    </source>
</evidence>
<gene>
    <name evidence="18" type="ORF">KUTeg_017128</name>
</gene>
<keyword evidence="19" id="KW-1185">Reference proteome</keyword>
<organism evidence="18 19">
    <name type="scientific">Tegillarca granosa</name>
    <name type="common">Malaysian cockle</name>
    <name type="synonym">Anadara granosa</name>
    <dbReference type="NCBI Taxonomy" id="220873"/>
    <lineage>
        <taxon>Eukaryota</taxon>
        <taxon>Metazoa</taxon>
        <taxon>Spiralia</taxon>
        <taxon>Lophotrochozoa</taxon>
        <taxon>Mollusca</taxon>
        <taxon>Bivalvia</taxon>
        <taxon>Autobranchia</taxon>
        <taxon>Pteriomorphia</taxon>
        <taxon>Arcoida</taxon>
        <taxon>Arcoidea</taxon>
        <taxon>Arcidae</taxon>
        <taxon>Tegillarca</taxon>
    </lineage>
</organism>
<dbReference type="PROSITE" id="PS50011">
    <property type="entry name" value="PROTEIN_KINASE_DOM"/>
    <property type="match status" value="1"/>
</dbReference>
<keyword evidence="8 15" id="KW-0547">Nucleotide-binding</keyword>
<evidence type="ECO:0000256" key="11">
    <source>
        <dbReference type="ARBA" id="ARBA00023136"/>
    </source>
</evidence>
<protein>
    <recommendedName>
        <fullName evidence="17">Protein kinase domain-containing protein</fullName>
    </recommendedName>
</protein>
<evidence type="ECO:0000256" key="5">
    <source>
        <dbReference type="ARBA" id="ARBA00022553"/>
    </source>
</evidence>
<evidence type="ECO:0000256" key="16">
    <source>
        <dbReference type="SAM" id="Phobius"/>
    </source>
</evidence>
<dbReference type="InterPro" id="IPR020635">
    <property type="entry name" value="Tyr_kinase_cat_dom"/>
</dbReference>